<dbReference type="EMBL" id="FNDU01000006">
    <property type="protein sequence ID" value="SDI29933.1"/>
    <property type="molecule type" value="Genomic_DNA"/>
</dbReference>
<dbReference type="PANTHER" id="PTHR34975:SF2">
    <property type="entry name" value="SPORE GERMINATION PROTEIN A2"/>
    <property type="match status" value="1"/>
</dbReference>
<protein>
    <submittedName>
        <fullName evidence="9">Spore germination protein</fullName>
    </submittedName>
</protein>
<evidence type="ECO:0000256" key="5">
    <source>
        <dbReference type="ARBA" id="ARBA00022692"/>
    </source>
</evidence>
<evidence type="ECO:0000256" key="4">
    <source>
        <dbReference type="ARBA" id="ARBA00022544"/>
    </source>
</evidence>
<name>A0A1G8JFX2_9BACI</name>
<dbReference type="GO" id="GO:0016020">
    <property type="term" value="C:membrane"/>
    <property type="evidence" value="ECO:0007669"/>
    <property type="project" value="UniProtKB-SubCell"/>
</dbReference>
<reference evidence="9 10" key="1">
    <citation type="submission" date="2016-10" db="EMBL/GenBank/DDBJ databases">
        <authorList>
            <person name="de Groot N.N."/>
        </authorList>
    </citation>
    <scope>NUCLEOTIDE SEQUENCE [LARGE SCALE GENOMIC DNA]</scope>
    <source>
        <strain evidence="10">P4B,CCM 7963,CECT 7998,DSM 25260,IBRC-M 10614,KCTC 13821</strain>
    </source>
</reference>
<evidence type="ECO:0000256" key="8">
    <source>
        <dbReference type="SAM" id="Phobius"/>
    </source>
</evidence>
<evidence type="ECO:0000256" key="1">
    <source>
        <dbReference type="ARBA" id="ARBA00004141"/>
    </source>
</evidence>
<feature type="transmembrane region" description="Helical" evidence="8">
    <location>
        <begin position="41"/>
        <end position="65"/>
    </location>
</feature>
<organism evidence="9 10">
    <name type="scientific">Alteribacillus bidgolensis</name>
    <dbReference type="NCBI Taxonomy" id="930129"/>
    <lineage>
        <taxon>Bacteria</taxon>
        <taxon>Bacillati</taxon>
        <taxon>Bacillota</taxon>
        <taxon>Bacilli</taxon>
        <taxon>Bacillales</taxon>
        <taxon>Bacillaceae</taxon>
        <taxon>Alteribacillus</taxon>
    </lineage>
</organism>
<evidence type="ECO:0000256" key="6">
    <source>
        <dbReference type="ARBA" id="ARBA00022989"/>
    </source>
</evidence>
<dbReference type="AlphaFoldDB" id="A0A1G8JFX2"/>
<proteinExistence type="inferred from homology"/>
<evidence type="ECO:0000256" key="3">
    <source>
        <dbReference type="ARBA" id="ARBA00022448"/>
    </source>
</evidence>
<evidence type="ECO:0000256" key="7">
    <source>
        <dbReference type="ARBA" id="ARBA00023136"/>
    </source>
</evidence>
<keyword evidence="7 8" id="KW-0472">Membrane</keyword>
<dbReference type="GO" id="GO:0009847">
    <property type="term" value="P:spore germination"/>
    <property type="evidence" value="ECO:0007669"/>
    <property type="project" value="InterPro"/>
</dbReference>
<evidence type="ECO:0000313" key="9">
    <source>
        <dbReference type="EMBL" id="SDI29933.1"/>
    </source>
</evidence>
<sequence>MFVTKDQKFSTGALIMLTASTLLGVGILTGPRSITTAVDGFGGWFTVLLTGLLFIFLAYAAAYLINMFPGKNIILFGSIILPKPINYTICFLYLLYFGISAALYSRNVGDVMKLYVLDTTPTTVIIGSFLLVTTYTAAQGINVLVRINIFLFPIIFGMLGIILFLNIGGEFDLNEARPFFVGDFFTVSTQCLLGFTRN</sequence>
<accession>A0A1G8JFX2</accession>
<evidence type="ECO:0000313" key="10">
    <source>
        <dbReference type="Proteomes" id="UP000199017"/>
    </source>
</evidence>
<keyword evidence="6 8" id="KW-1133">Transmembrane helix</keyword>
<comment type="subcellular location">
    <subcellularLocation>
        <location evidence="1">Membrane</location>
        <topology evidence="1">Multi-pass membrane protein</topology>
    </subcellularLocation>
</comment>
<dbReference type="PANTHER" id="PTHR34975">
    <property type="entry name" value="SPORE GERMINATION PROTEIN A2"/>
    <property type="match status" value="1"/>
</dbReference>
<comment type="similarity">
    <text evidence="2">Belongs to the amino acid-polyamine-organocation (APC) superfamily. Spore germination protein (SGP) (TC 2.A.3.9) family.</text>
</comment>
<feature type="transmembrane region" description="Helical" evidence="8">
    <location>
        <begin position="85"/>
        <end position="104"/>
    </location>
</feature>
<dbReference type="Pfam" id="PF03845">
    <property type="entry name" value="Spore_permease"/>
    <property type="match status" value="1"/>
</dbReference>
<keyword evidence="10" id="KW-1185">Reference proteome</keyword>
<dbReference type="STRING" id="930129.SAMN05216352_106177"/>
<dbReference type="RefSeq" id="WP_091585142.1">
    <property type="nucleotide sequence ID" value="NZ_FNDU01000006.1"/>
</dbReference>
<feature type="transmembrane region" description="Helical" evidence="8">
    <location>
        <begin position="124"/>
        <end position="144"/>
    </location>
</feature>
<dbReference type="Proteomes" id="UP000199017">
    <property type="component" value="Unassembled WGS sequence"/>
</dbReference>
<keyword evidence="3" id="KW-0813">Transport</keyword>
<feature type="transmembrane region" description="Helical" evidence="8">
    <location>
        <begin position="12"/>
        <end position="29"/>
    </location>
</feature>
<gene>
    <name evidence="9" type="ORF">SAMN05216352_106177</name>
</gene>
<feature type="transmembrane region" description="Helical" evidence="8">
    <location>
        <begin position="149"/>
        <end position="167"/>
    </location>
</feature>
<evidence type="ECO:0000256" key="2">
    <source>
        <dbReference type="ARBA" id="ARBA00007998"/>
    </source>
</evidence>
<dbReference type="InterPro" id="IPR004761">
    <property type="entry name" value="Spore_GerAB"/>
</dbReference>
<dbReference type="OrthoDB" id="2716906at2"/>
<keyword evidence="4" id="KW-0309">Germination</keyword>
<keyword evidence="5 8" id="KW-0812">Transmembrane</keyword>